<feature type="signal peptide" evidence="1">
    <location>
        <begin position="1"/>
        <end position="30"/>
    </location>
</feature>
<protein>
    <submittedName>
        <fullName evidence="2">Uncharacterized protein</fullName>
    </submittedName>
</protein>
<accession>A0AAV1XF47</accession>
<sequence length="73" mass="8150">MAETFVKKMTLFIVVTVLILLVSKLQPAECNALTYPLSPCSQPACMDNCKRILRELYILGFCGNISSCICIYI</sequence>
<evidence type="ECO:0000313" key="3">
    <source>
        <dbReference type="Proteomes" id="UP001497480"/>
    </source>
</evidence>
<evidence type="ECO:0000256" key="1">
    <source>
        <dbReference type="SAM" id="SignalP"/>
    </source>
</evidence>
<organism evidence="2 3">
    <name type="scientific">Lupinus luteus</name>
    <name type="common">European yellow lupine</name>
    <dbReference type="NCBI Taxonomy" id="3873"/>
    <lineage>
        <taxon>Eukaryota</taxon>
        <taxon>Viridiplantae</taxon>
        <taxon>Streptophyta</taxon>
        <taxon>Embryophyta</taxon>
        <taxon>Tracheophyta</taxon>
        <taxon>Spermatophyta</taxon>
        <taxon>Magnoliopsida</taxon>
        <taxon>eudicotyledons</taxon>
        <taxon>Gunneridae</taxon>
        <taxon>Pentapetalae</taxon>
        <taxon>rosids</taxon>
        <taxon>fabids</taxon>
        <taxon>Fabales</taxon>
        <taxon>Fabaceae</taxon>
        <taxon>Papilionoideae</taxon>
        <taxon>50 kb inversion clade</taxon>
        <taxon>genistoids sensu lato</taxon>
        <taxon>core genistoids</taxon>
        <taxon>Genisteae</taxon>
        <taxon>Lupinus</taxon>
    </lineage>
</organism>
<proteinExistence type="predicted"/>
<dbReference type="EMBL" id="CAXHTB010000014">
    <property type="protein sequence ID" value="CAL0319830.1"/>
    <property type="molecule type" value="Genomic_DNA"/>
</dbReference>
<dbReference type="AlphaFoldDB" id="A0AAV1XF47"/>
<feature type="chain" id="PRO_5043685039" evidence="1">
    <location>
        <begin position="31"/>
        <end position="73"/>
    </location>
</feature>
<gene>
    <name evidence="2" type="ORF">LLUT_LOCUS20890</name>
</gene>
<dbReference type="Proteomes" id="UP001497480">
    <property type="component" value="Unassembled WGS sequence"/>
</dbReference>
<keyword evidence="1" id="KW-0732">Signal</keyword>
<evidence type="ECO:0000313" key="2">
    <source>
        <dbReference type="EMBL" id="CAL0319830.1"/>
    </source>
</evidence>
<comment type="caution">
    <text evidence="2">The sequence shown here is derived from an EMBL/GenBank/DDBJ whole genome shotgun (WGS) entry which is preliminary data.</text>
</comment>
<keyword evidence="3" id="KW-1185">Reference proteome</keyword>
<name>A0AAV1XF47_LUPLU</name>
<reference evidence="2 3" key="1">
    <citation type="submission" date="2024-03" db="EMBL/GenBank/DDBJ databases">
        <authorList>
            <person name="Martinez-Hernandez J."/>
        </authorList>
    </citation>
    <scope>NUCLEOTIDE SEQUENCE [LARGE SCALE GENOMIC DNA]</scope>
</reference>